<feature type="region of interest" description="Disordered" evidence="6">
    <location>
        <begin position="12"/>
        <end position="43"/>
    </location>
</feature>
<dbReference type="PANTHER" id="PTHR13528:SF2">
    <property type="entry name" value="LARGE RIBOSOMAL SUBUNIT PROTEIN BL28M"/>
    <property type="match status" value="1"/>
</dbReference>
<evidence type="ECO:0000256" key="5">
    <source>
        <dbReference type="ARBA" id="ARBA00035269"/>
    </source>
</evidence>
<gene>
    <name evidence="7" type="ORF">OC842_001242</name>
</gene>
<dbReference type="FunFam" id="2.30.170.40:FF:000003">
    <property type="entry name" value="54S ribosomal protein L24"/>
    <property type="match status" value="1"/>
</dbReference>
<proteinExistence type="inferred from homology"/>
<dbReference type="HAMAP" id="MF_00373">
    <property type="entry name" value="Ribosomal_bL28"/>
    <property type="match status" value="1"/>
</dbReference>
<dbReference type="Pfam" id="PF00830">
    <property type="entry name" value="Ribosomal_L28"/>
    <property type="match status" value="1"/>
</dbReference>
<reference evidence="7" key="1">
    <citation type="journal article" date="2023" name="PhytoFront">
        <title>Draft Genome Resources of Seven Strains of Tilletia horrida, Causal Agent of Kernel Smut of Rice.</title>
        <authorList>
            <person name="Khanal S."/>
            <person name="Antony Babu S."/>
            <person name="Zhou X.G."/>
        </authorList>
    </citation>
    <scope>NUCLEOTIDE SEQUENCE</scope>
    <source>
        <strain evidence="7">TX3</strain>
    </source>
</reference>
<organism evidence="7 8">
    <name type="scientific">Tilletia horrida</name>
    <dbReference type="NCBI Taxonomy" id="155126"/>
    <lineage>
        <taxon>Eukaryota</taxon>
        <taxon>Fungi</taxon>
        <taxon>Dikarya</taxon>
        <taxon>Basidiomycota</taxon>
        <taxon>Ustilaginomycotina</taxon>
        <taxon>Exobasidiomycetes</taxon>
        <taxon>Tilletiales</taxon>
        <taxon>Tilletiaceae</taxon>
        <taxon>Tilletia</taxon>
    </lineage>
</organism>
<comment type="similarity">
    <text evidence="1">Belongs to the bacterial ribosomal protein bL28 family.</text>
</comment>
<name>A0AAN6JTD8_9BASI</name>
<dbReference type="PANTHER" id="PTHR13528">
    <property type="entry name" value="39S RIBOSOMAL PROTEIN L28, MITOCHONDRIAL"/>
    <property type="match status" value="1"/>
</dbReference>
<evidence type="ECO:0000256" key="2">
    <source>
        <dbReference type="ARBA" id="ARBA00022980"/>
    </source>
</evidence>
<dbReference type="NCBIfam" id="TIGR00009">
    <property type="entry name" value="L28"/>
    <property type="match status" value="1"/>
</dbReference>
<evidence type="ECO:0000313" key="8">
    <source>
        <dbReference type="Proteomes" id="UP001176521"/>
    </source>
</evidence>
<sequence length="209" mass="22433">MFASLARFSRTTYRGARGSGPGRSGKTDARSSPDSRPTAVEAAHAGHTFKRAQRGLYDGKIIQFGNNVPKSRQKTRRTWLPNVQQQRVFSELLDRDVRIKLTTSALRSIKKAGGLDRYLASTKDTILGAYGRKLRDTLADRLAQGSLPGLATVLARQRQEEEEAVKAALIAKPARSGSRAGPVHVHAAKSSAAVPPTPSPASAPPAASR</sequence>
<keyword evidence="3" id="KW-0687">Ribonucleoprotein</keyword>
<dbReference type="Proteomes" id="UP001176521">
    <property type="component" value="Unassembled WGS sequence"/>
</dbReference>
<feature type="region of interest" description="Disordered" evidence="6">
    <location>
        <begin position="173"/>
        <end position="209"/>
    </location>
</feature>
<protein>
    <recommendedName>
        <fullName evidence="4">Large ribosomal subunit protein bL28c</fullName>
    </recommendedName>
    <alternativeName>
        <fullName evidence="5">Large ribosomal subunit protein bL28m</fullName>
    </alternativeName>
</protein>
<dbReference type="InterPro" id="IPR001383">
    <property type="entry name" value="Ribosomal_bL28_bact-type"/>
</dbReference>
<dbReference type="InterPro" id="IPR026569">
    <property type="entry name" value="Ribosomal_bL28"/>
</dbReference>
<dbReference type="SUPFAM" id="SSF143800">
    <property type="entry name" value="L28p-like"/>
    <property type="match status" value="1"/>
</dbReference>
<evidence type="ECO:0000256" key="6">
    <source>
        <dbReference type="SAM" id="MobiDB-lite"/>
    </source>
</evidence>
<dbReference type="GO" id="GO:0005762">
    <property type="term" value="C:mitochondrial large ribosomal subunit"/>
    <property type="evidence" value="ECO:0007669"/>
    <property type="project" value="TreeGrafter"/>
</dbReference>
<dbReference type="Gene3D" id="2.30.170.40">
    <property type="entry name" value="Ribosomal protein L28/L24"/>
    <property type="match status" value="1"/>
</dbReference>
<evidence type="ECO:0000256" key="4">
    <source>
        <dbReference type="ARBA" id="ARBA00035265"/>
    </source>
</evidence>
<dbReference type="EMBL" id="JAPDMQ010000042">
    <property type="protein sequence ID" value="KAK0538610.1"/>
    <property type="molecule type" value="Genomic_DNA"/>
</dbReference>
<evidence type="ECO:0000256" key="1">
    <source>
        <dbReference type="ARBA" id="ARBA00008760"/>
    </source>
</evidence>
<dbReference type="InterPro" id="IPR034704">
    <property type="entry name" value="Ribosomal_bL28/bL31-like_sf"/>
</dbReference>
<dbReference type="GO" id="GO:0003735">
    <property type="term" value="F:structural constituent of ribosome"/>
    <property type="evidence" value="ECO:0007669"/>
    <property type="project" value="InterPro"/>
</dbReference>
<evidence type="ECO:0000256" key="3">
    <source>
        <dbReference type="ARBA" id="ARBA00023274"/>
    </source>
</evidence>
<dbReference type="GO" id="GO:0006412">
    <property type="term" value="P:translation"/>
    <property type="evidence" value="ECO:0007669"/>
    <property type="project" value="InterPro"/>
</dbReference>
<accession>A0AAN6JTD8</accession>
<feature type="compositionally biased region" description="Low complexity" evidence="6">
    <location>
        <begin position="182"/>
        <end position="194"/>
    </location>
</feature>
<evidence type="ECO:0000313" key="7">
    <source>
        <dbReference type="EMBL" id="KAK0538610.1"/>
    </source>
</evidence>
<keyword evidence="8" id="KW-1185">Reference proteome</keyword>
<dbReference type="AlphaFoldDB" id="A0AAN6JTD8"/>
<keyword evidence="2" id="KW-0689">Ribosomal protein</keyword>
<comment type="caution">
    <text evidence="7">The sequence shown here is derived from an EMBL/GenBank/DDBJ whole genome shotgun (WGS) entry which is preliminary data.</text>
</comment>
<dbReference type="InterPro" id="IPR037147">
    <property type="entry name" value="Ribosomal_bL28_sf"/>
</dbReference>